<proteinExistence type="predicted"/>
<accession>A0A845I1E9</accession>
<keyword evidence="2" id="KW-1185">Reference proteome</keyword>
<dbReference type="EMBL" id="WWCL01000002">
    <property type="protein sequence ID" value="MYN45907.1"/>
    <property type="molecule type" value="Genomic_DNA"/>
</dbReference>
<evidence type="ECO:0000313" key="1">
    <source>
        <dbReference type="EMBL" id="MYN45907.1"/>
    </source>
</evidence>
<protein>
    <submittedName>
        <fullName evidence="1">Uncharacterized protein</fullName>
    </submittedName>
</protein>
<dbReference type="RefSeq" id="WP_161035447.1">
    <property type="nucleotide sequence ID" value="NZ_WWCL01000002.1"/>
</dbReference>
<sequence length="190" mass="21122">MDLYRAVPSRQFQAELILRRIPTARLPSNVPYLVDNLWEYARPLHLPSRRNAVYASPSPELALKNASAAIDADDRYMACRIEFGFDPPVIQLSVPDARDHPDLKNLQRLVTQRLQQKGISGLTAMMPCAALFLPGVTKAELQASMAASSLLADLVNEAVSIVRLWDSAPAPDGELFFEIADDNHYVLRPV</sequence>
<dbReference type="AlphaFoldDB" id="A0A845I1E9"/>
<reference evidence="1" key="1">
    <citation type="submission" date="2019-12" db="EMBL/GenBank/DDBJ databases">
        <title>Novel species isolated from a subtropical stream in China.</title>
        <authorList>
            <person name="Lu H."/>
        </authorList>
    </citation>
    <scope>NUCLEOTIDE SEQUENCE [LARGE SCALE GENOMIC DNA]</scope>
    <source>
        <strain evidence="1">FT93W</strain>
    </source>
</reference>
<name>A0A845I1E9_9BURK</name>
<dbReference type="Proteomes" id="UP000444316">
    <property type="component" value="Unassembled WGS sequence"/>
</dbReference>
<organism evidence="1 2">
    <name type="scientific">Duganella fentianensis</name>
    <dbReference type="NCBI Taxonomy" id="2692177"/>
    <lineage>
        <taxon>Bacteria</taxon>
        <taxon>Pseudomonadati</taxon>
        <taxon>Pseudomonadota</taxon>
        <taxon>Betaproteobacteria</taxon>
        <taxon>Burkholderiales</taxon>
        <taxon>Oxalobacteraceae</taxon>
        <taxon>Telluria group</taxon>
        <taxon>Duganella</taxon>
    </lineage>
</organism>
<comment type="caution">
    <text evidence="1">The sequence shown here is derived from an EMBL/GenBank/DDBJ whole genome shotgun (WGS) entry which is preliminary data.</text>
</comment>
<gene>
    <name evidence="1" type="ORF">GTP23_12700</name>
</gene>
<evidence type="ECO:0000313" key="2">
    <source>
        <dbReference type="Proteomes" id="UP000444316"/>
    </source>
</evidence>